<dbReference type="InterPro" id="IPR029044">
    <property type="entry name" value="Nucleotide-diphossugar_trans"/>
</dbReference>
<name>A0A917C7Q4_9PROT</name>
<dbReference type="EMBL" id="BMHV01000036">
    <property type="protein sequence ID" value="GGF75094.1"/>
    <property type="molecule type" value="Genomic_DNA"/>
</dbReference>
<dbReference type="Gene3D" id="3.90.550.10">
    <property type="entry name" value="Spore Coat Polysaccharide Biosynthesis Protein SpsA, Chain A"/>
    <property type="match status" value="1"/>
</dbReference>
<proteinExistence type="predicted"/>
<dbReference type="PANTHER" id="PTHR22572">
    <property type="entry name" value="SUGAR-1-PHOSPHATE GUANYL TRANSFERASE"/>
    <property type="match status" value="1"/>
</dbReference>
<gene>
    <name evidence="2" type="primary">hddC</name>
    <name evidence="2" type="ORF">GCM10011332_31390</name>
</gene>
<reference evidence="2" key="2">
    <citation type="submission" date="2020-09" db="EMBL/GenBank/DDBJ databases">
        <authorList>
            <person name="Sun Q."/>
            <person name="Zhou Y."/>
        </authorList>
    </citation>
    <scope>NUCLEOTIDE SEQUENCE</scope>
    <source>
        <strain evidence="2">CGMCC 1.15254</strain>
    </source>
</reference>
<dbReference type="RefSeq" id="WP_188666955.1">
    <property type="nucleotide sequence ID" value="NZ_BMHV01000036.1"/>
</dbReference>
<sequence length="239" mass="26746">MKAVILAGGFGTRLRERITEVPKPMAPIAGRPFLEYLLDTLNKHKVSEVILATGYMANKISDHFSNQYKDIKLSYAVEEKPLGTGGAILYAIDHLSVKNDEPILVLNGDTFLKTDFTEFYSWYKDNEIDLGLVLREVENISRYGSVKLNGDKIIGFQEKGPSGSGLINGGIYILQKKLFSSFKVGESFSFEEDILQKIYTKFRTCGYISDGFFLDIGTPQDFDKAQTELPQAILTSKKS</sequence>
<dbReference type="Pfam" id="PF00483">
    <property type="entry name" value="NTP_transferase"/>
    <property type="match status" value="1"/>
</dbReference>
<reference evidence="2" key="1">
    <citation type="journal article" date="2014" name="Int. J. Syst. Evol. Microbiol.">
        <title>Complete genome sequence of Corynebacterium casei LMG S-19264T (=DSM 44701T), isolated from a smear-ripened cheese.</title>
        <authorList>
            <consortium name="US DOE Joint Genome Institute (JGI-PGF)"/>
            <person name="Walter F."/>
            <person name="Albersmeier A."/>
            <person name="Kalinowski J."/>
            <person name="Ruckert C."/>
        </authorList>
    </citation>
    <scope>NUCLEOTIDE SEQUENCE</scope>
    <source>
        <strain evidence="2">CGMCC 1.15254</strain>
    </source>
</reference>
<dbReference type="CDD" id="cd06915">
    <property type="entry name" value="NTP_transferase_WcbM_like"/>
    <property type="match status" value="1"/>
</dbReference>
<evidence type="ECO:0000313" key="3">
    <source>
        <dbReference type="Proteomes" id="UP000632498"/>
    </source>
</evidence>
<dbReference type="InterPro" id="IPR050486">
    <property type="entry name" value="Mannose-1P_guanyltransferase"/>
</dbReference>
<keyword evidence="3" id="KW-1185">Reference proteome</keyword>
<comment type="caution">
    <text evidence="2">The sequence shown here is derived from an EMBL/GenBank/DDBJ whole genome shotgun (WGS) entry which is preliminary data.</text>
</comment>
<dbReference type="AlphaFoldDB" id="A0A917C7Q4"/>
<feature type="domain" description="Nucleotidyl transferase" evidence="1">
    <location>
        <begin position="2"/>
        <end position="229"/>
    </location>
</feature>
<accession>A0A917C7Q4</accession>
<evidence type="ECO:0000259" key="1">
    <source>
        <dbReference type="Pfam" id="PF00483"/>
    </source>
</evidence>
<protein>
    <submittedName>
        <fullName evidence="2">D-glycero-D-manno-heptose 1-phosphate guanosyltransferase</fullName>
    </submittedName>
</protein>
<dbReference type="InterPro" id="IPR005835">
    <property type="entry name" value="NTP_transferase_dom"/>
</dbReference>
<dbReference type="SUPFAM" id="SSF53448">
    <property type="entry name" value="Nucleotide-diphospho-sugar transferases"/>
    <property type="match status" value="1"/>
</dbReference>
<dbReference type="Proteomes" id="UP000632498">
    <property type="component" value="Unassembled WGS sequence"/>
</dbReference>
<organism evidence="2 3">
    <name type="scientific">Terasakiella brassicae</name>
    <dbReference type="NCBI Taxonomy" id="1634917"/>
    <lineage>
        <taxon>Bacteria</taxon>
        <taxon>Pseudomonadati</taxon>
        <taxon>Pseudomonadota</taxon>
        <taxon>Alphaproteobacteria</taxon>
        <taxon>Rhodospirillales</taxon>
        <taxon>Terasakiellaceae</taxon>
        <taxon>Terasakiella</taxon>
    </lineage>
</organism>
<evidence type="ECO:0000313" key="2">
    <source>
        <dbReference type="EMBL" id="GGF75094.1"/>
    </source>
</evidence>